<name>A0A075RC88_BRELA</name>
<dbReference type="GO" id="GO:0008983">
    <property type="term" value="F:protein-glutamate O-methyltransferase activity"/>
    <property type="evidence" value="ECO:0007669"/>
    <property type="project" value="UniProtKB-EC"/>
</dbReference>
<dbReference type="PANTHER" id="PTHR24422">
    <property type="entry name" value="CHEMOTAXIS PROTEIN METHYLTRANSFERASE"/>
    <property type="match status" value="1"/>
</dbReference>
<dbReference type="SMART" id="SM00138">
    <property type="entry name" value="MeTrc"/>
    <property type="match status" value="1"/>
</dbReference>
<dbReference type="InterPro" id="IPR050903">
    <property type="entry name" value="Bact_Chemotaxis_MeTrfase"/>
</dbReference>
<dbReference type="eggNOG" id="COG1352">
    <property type="taxonomic scope" value="Bacteria"/>
</dbReference>
<reference evidence="2 3" key="1">
    <citation type="journal article" date="2011" name="J. Bacteriol.">
        <title>Genome sequence of Brevibacillus laterosporus LMG 15441, a pathogen of invertebrates.</title>
        <authorList>
            <person name="Djukic M."/>
            <person name="Poehlein A."/>
            <person name="Thurmer A."/>
            <person name="Daniel R."/>
        </authorList>
    </citation>
    <scope>NUCLEOTIDE SEQUENCE [LARGE SCALE GENOMIC DNA]</scope>
    <source>
        <strain evidence="2 3">LMG 15441</strain>
    </source>
</reference>
<dbReference type="Gene3D" id="3.40.50.150">
    <property type="entry name" value="Vaccinia Virus protein VP39"/>
    <property type="match status" value="1"/>
</dbReference>
<dbReference type="InterPro" id="IPR000780">
    <property type="entry name" value="CheR_MeTrfase"/>
</dbReference>
<sequence>MTSLTEANEYQIDERESIEIDLLLEGIYRMYGFDYRDYVRSSIRRRIWNRMIQDRIPTVTALLEKVLHDAKFVDKLLHDFSINVTEMFRDPSFFYVFRKKVIPFLHQLPEIRIWHAGCSTGEEAYSMAILIEEENLSHKTKIYATDMNEEVLKRAEKGTFSLKKMQNFTRNYIQAGGKKAFSEYYSTDSEFAILNQSILKNVTFAQHNLVTDGSFNEFHVVICRNVLIYFNTDLQSRVFQLFDESLSTNGFFGLGSKESLSYVKDMGHYQEIEGVRIYQKCR</sequence>
<keyword evidence="2" id="KW-0489">Methyltransferase</keyword>
<dbReference type="Pfam" id="PF01739">
    <property type="entry name" value="CheR"/>
    <property type="match status" value="1"/>
</dbReference>
<proteinExistence type="predicted"/>
<dbReference type="Pfam" id="PF03705">
    <property type="entry name" value="CheR_N"/>
    <property type="match status" value="1"/>
</dbReference>
<dbReference type="PANTHER" id="PTHR24422:SF8">
    <property type="entry name" value="CHEMOTAXIS PROTEIN"/>
    <property type="match status" value="1"/>
</dbReference>
<gene>
    <name evidence="2" type="primary">cher2_2</name>
    <name evidence="2" type="ORF">BRLA_c045540</name>
</gene>
<organism evidence="2 3">
    <name type="scientific">Brevibacillus laterosporus LMG 15441</name>
    <dbReference type="NCBI Taxonomy" id="1042163"/>
    <lineage>
        <taxon>Bacteria</taxon>
        <taxon>Bacillati</taxon>
        <taxon>Bacillota</taxon>
        <taxon>Bacilli</taxon>
        <taxon>Bacillales</taxon>
        <taxon>Paenibacillaceae</taxon>
        <taxon>Brevibacillus</taxon>
    </lineage>
</organism>
<dbReference type="EMBL" id="CP007806">
    <property type="protein sequence ID" value="AIG28818.1"/>
    <property type="molecule type" value="Genomic_DNA"/>
</dbReference>
<dbReference type="AlphaFoldDB" id="A0A075RC88"/>
<dbReference type="InterPro" id="IPR022641">
    <property type="entry name" value="CheR_N"/>
</dbReference>
<keyword evidence="2" id="KW-0808">Transferase</keyword>
<evidence type="ECO:0000259" key="1">
    <source>
        <dbReference type="PROSITE" id="PS50123"/>
    </source>
</evidence>
<evidence type="ECO:0000313" key="2">
    <source>
        <dbReference type="EMBL" id="AIG28818.1"/>
    </source>
</evidence>
<dbReference type="SUPFAM" id="SSF53335">
    <property type="entry name" value="S-adenosyl-L-methionine-dependent methyltransferases"/>
    <property type="match status" value="1"/>
</dbReference>
<protein>
    <submittedName>
        <fullName evidence="2">Chemotaxis protein methyltransferase Cher2</fullName>
        <ecNumber evidence="2">2.1.1.80</ecNumber>
    </submittedName>
</protein>
<dbReference type="GO" id="GO:0032259">
    <property type="term" value="P:methylation"/>
    <property type="evidence" value="ECO:0007669"/>
    <property type="project" value="UniProtKB-KW"/>
</dbReference>
<feature type="domain" description="CheR-type methyltransferase" evidence="1">
    <location>
        <begin position="27"/>
        <end position="282"/>
    </location>
</feature>
<dbReference type="SUPFAM" id="SSF47757">
    <property type="entry name" value="Chemotaxis receptor methyltransferase CheR, N-terminal domain"/>
    <property type="match status" value="1"/>
</dbReference>
<keyword evidence="3" id="KW-1185">Reference proteome</keyword>
<dbReference type="InterPro" id="IPR029063">
    <property type="entry name" value="SAM-dependent_MTases_sf"/>
</dbReference>
<dbReference type="Proteomes" id="UP000005850">
    <property type="component" value="Chromosome"/>
</dbReference>
<dbReference type="InterPro" id="IPR022642">
    <property type="entry name" value="CheR_C"/>
</dbReference>
<dbReference type="HOGENOM" id="CLU_025854_1_0_9"/>
<dbReference type="STRING" id="1042163.BRLA_c045540"/>
<dbReference type="PRINTS" id="PR00996">
    <property type="entry name" value="CHERMTFRASE"/>
</dbReference>
<dbReference type="EC" id="2.1.1.80" evidence="2"/>
<dbReference type="RefSeq" id="WP_051876132.1">
    <property type="nucleotide sequence ID" value="NZ_CP007806.1"/>
</dbReference>
<dbReference type="KEGG" id="blr:BRLA_c045540"/>
<accession>A0A075RC88</accession>
<dbReference type="PROSITE" id="PS50123">
    <property type="entry name" value="CHER"/>
    <property type="match status" value="1"/>
</dbReference>
<evidence type="ECO:0000313" key="3">
    <source>
        <dbReference type="Proteomes" id="UP000005850"/>
    </source>
</evidence>